<reference evidence="12" key="1">
    <citation type="submission" date="2020-04" db="EMBL/GenBank/DDBJ databases">
        <authorList>
            <person name="Neveu A P."/>
        </authorList>
    </citation>
    <scope>NUCLEOTIDE SEQUENCE</scope>
    <source>
        <tissue evidence="12">Whole embryo</tissue>
    </source>
</reference>
<keyword evidence="3 12" id="KW-0808">Transferase</keyword>
<dbReference type="AlphaFoldDB" id="A0A6F9DTW6"/>
<dbReference type="InterPro" id="IPR050869">
    <property type="entry name" value="H3K4_H4K5_MeTrfase"/>
</dbReference>
<keyword evidence="5" id="KW-0479">Metal-binding</keyword>
<evidence type="ECO:0000313" key="12">
    <source>
        <dbReference type="EMBL" id="CAB3266416.1"/>
    </source>
</evidence>
<keyword evidence="4" id="KW-0949">S-adenosyl-L-methionine</keyword>
<dbReference type="PANTHER" id="PTHR12197">
    <property type="entry name" value="HISTONE-LYSINE N-METHYLTRANSFERASE SMYD"/>
    <property type="match status" value="1"/>
</dbReference>
<dbReference type="GO" id="GO:0032259">
    <property type="term" value="P:methylation"/>
    <property type="evidence" value="ECO:0007669"/>
    <property type="project" value="UniProtKB-KW"/>
</dbReference>
<organism evidence="12">
    <name type="scientific">Phallusia mammillata</name>
    <dbReference type="NCBI Taxonomy" id="59560"/>
    <lineage>
        <taxon>Eukaryota</taxon>
        <taxon>Metazoa</taxon>
        <taxon>Chordata</taxon>
        <taxon>Tunicata</taxon>
        <taxon>Ascidiacea</taxon>
        <taxon>Phlebobranchia</taxon>
        <taxon>Ascidiidae</taxon>
        <taxon>Phallusia</taxon>
    </lineage>
</organism>
<proteinExistence type="evidence at transcript level"/>
<dbReference type="GO" id="GO:0005634">
    <property type="term" value="C:nucleus"/>
    <property type="evidence" value="ECO:0007669"/>
    <property type="project" value="TreeGrafter"/>
</dbReference>
<dbReference type="PANTHER" id="PTHR12197:SF251">
    <property type="entry name" value="EG:BACR7C10.4 PROTEIN"/>
    <property type="match status" value="1"/>
</dbReference>
<evidence type="ECO:0000256" key="5">
    <source>
        <dbReference type="ARBA" id="ARBA00022723"/>
    </source>
</evidence>
<gene>
    <name evidence="12" type="primary">Smyd3</name>
</gene>
<evidence type="ECO:0000256" key="4">
    <source>
        <dbReference type="ARBA" id="ARBA00022691"/>
    </source>
</evidence>
<dbReference type="Gene3D" id="1.25.40.970">
    <property type="match status" value="1"/>
</dbReference>
<dbReference type="SUPFAM" id="SSF82199">
    <property type="entry name" value="SET domain"/>
    <property type="match status" value="1"/>
</dbReference>
<dbReference type="PROSITE" id="PS01360">
    <property type="entry name" value="ZF_MYND_1"/>
    <property type="match status" value="1"/>
</dbReference>
<dbReference type="InterPro" id="IPR001214">
    <property type="entry name" value="SET_dom"/>
</dbReference>
<dbReference type="InterPro" id="IPR002893">
    <property type="entry name" value="Znf_MYND"/>
</dbReference>
<dbReference type="Gene3D" id="6.10.140.2220">
    <property type="match status" value="1"/>
</dbReference>
<evidence type="ECO:0000256" key="7">
    <source>
        <dbReference type="ARBA" id="ARBA00022833"/>
    </source>
</evidence>
<dbReference type="PROSITE" id="PS50865">
    <property type="entry name" value="ZF_MYND_2"/>
    <property type="match status" value="1"/>
</dbReference>
<feature type="domain" description="SET" evidence="10">
    <location>
        <begin position="1"/>
        <end position="237"/>
    </location>
</feature>
<evidence type="ECO:0000259" key="10">
    <source>
        <dbReference type="PROSITE" id="PS50280"/>
    </source>
</evidence>
<evidence type="ECO:0000256" key="2">
    <source>
        <dbReference type="ARBA" id="ARBA00022603"/>
    </source>
</evidence>
<dbReference type="EMBL" id="LR790554">
    <property type="protein sequence ID" value="CAB3266416.1"/>
    <property type="molecule type" value="mRNA"/>
</dbReference>
<dbReference type="SUPFAM" id="SSF144232">
    <property type="entry name" value="HIT/MYND zinc finger-like"/>
    <property type="match status" value="1"/>
</dbReference>
<dbReference type="GO" id="GO:0140999">
    <property type="term" value="F:histone H3K4 trimethyltransferase activity"/>
    <property type="evidence" value="ECO:0007669"/>
    <property type="project" value="UniProtKB-EC"/>
</dbReference>
<dbReference type="EC" id="2.1.1.354" evidence="1"/>
<dbReference type="FunFam" id="2.170.270.10:FF:000013">
    <property type="entry name" value="Histone-lysine N-methyltransferase SMYD1 isoform 1"/>
    <property type="match status" value="1"/>
</dbReference>
<keyword evidence="2 12" id="KW-0489">Methyltransferase</keyword>
<name>A0A6F9DTW6_9ASCI</name>
<keyword evidence="7" id="KW-0862">Zinc</keyword>
<protein>
    <recommendedName>
        <fullName evidence="1">[histone H3]-lysine(4) N-trimethyltransferase</fullName>
        <ecNumber evidence="1">2.1.1.354</ecNumber>
    </recommendedName>
</protein>
<evidence type="ECO:0000256" key="9">
    <source>
        <dbReference type="PROSITE-ProRule" id="PRU00134"/>
    </source>
</evidence>
<dbReference type="PROSITE" id="PS50280">
    <property type="entry name" value="SET"/>
    <property type="match status" value="1"/>
</dbReference>
<keyword evidence="6 9" id="KW-0863">Zinc-finger</keyword>
<dbReference type="Pfam" id="PF01753">
    <property type="entry name" value="zf-MYND"/>
    <property type="match status" value="1"/>
</dbReference>
<comment type="catalytic activity">
    <reaction evidence="8">
        <text>L-lysyl(4)-[histone H3] + 3 S-adenosyl-L-methionine = N(6),N(6),N(6)-trimethyl-L-lysyl(4)-[histone H3] + 3 S-adenosyl-L-homocysteine + 3 H(+)</text>
        <dbReference type="Rhea" id="RHEA:60260"/>
        <dbReference type="Rhea" id="RHEA-COMP:15537"/>
        <dbReference type="Rhea" id="RHEA-COMP:15547"/>
        <dbReference type="ChEBI" id="CHEBI:15378"/>
        <dbReference type="ChEBI" id="CHEBI:29969"/>
        <dbReference type="ChEBI" id="CHEBI:57856"/>
        <dbReference type="ChEBI" id="CHEBI:59789"/>
        <dbReference type="ChEBI" id="CHEBI:61961"/>
        <dbReference type="EC" id="2.1.1.354"/>
    </reaction>
</comment>
<dbReference type="SMART" id="SM00317">
    <property type="entry name" value="SET"/>
    <property type="match status" value="1"/>
</dbReference>
<dbReference type="InterPro" id="IPR011990">
    <property type="entry name" value="TPR-like_helical_dom_sf"/>
</dbReference>
<feature type="domain" description="MYND-type" evidence="11">
    <location>
        <begin position="45"/>
        <end position="83"/>
    </location>
</feature>
<evidence type="ECO:0000256" key="6">
    <source>
        <dbReference type="ARBA" id="ARBA00022771"/>
    </source>
</evidence>
<accession>A0A6F9DTW6</accession>
<evidence type="ECO:0000256" key="3">
    <source>
        <dbReference type="ARBA" id="ARBA00022679"/>
    </source>
</evidence>
<evidence type="ECO:0000256" key="8">
    <source>
        <dbReference type="ARBA" id="ARBA00047571"/>
    </source>
</evidence>
<dbReference type="GO" id="GO:0008270">
    <property type="term" value="F:zinc ion binding"/>
    <property type="evidence" value="ECO:0007669"/>
    <property type="project" value="UniProtKB-KW"/>
</dbReference>
<dbReference type="Gene3D" id="1.10.220.160">
    <property type="match status" value="1"/>
</dbReference>
<dbReference type="InterPro" id="IPR046341">
    <property type="entry name" value="SET_dom_sf"/>
</dbReference>
<sequence>MIEVFHSAEKGRGLCTKSGLLRGSVVLSCDPFVYVLTKSQKGVRCDHCLKRQDTLLRCSGCKFMRYCDRKCQKGAWHQHKPECAALKRVSPKIPPDFVILLSRVLWKLEDSMDDNKPEDLISIVDLESNYSRLTDSQKEGLGQFVVVLHSYWGQGALPLQVPDIKAVLELCAKIKNNSFAISDEEMQADIGTGVYLSCSLLNHSCEPNCVAEFDQMRLNIRALRDIDQGEELLISYTDLFAPTCDRQEELMNVYRFQCKCVACTSCRHDKMMMQDFDGLMTSSKQESAKNFLRDLHEFRDGGKYDKIKELTDGYIHRKVLPPENVYMAKVLDFAMDAAIERHSYDKAFHYGALALTAYRNYLHECHPMTGLQVMKLGKILLYSAKCDEALQMLLESLKILQVTHSKGGLVMQELRAMITQCQAEIRHKDKK</sequence>
<dbReference type="Gene3D" id="1.25.40.10">
    <property type="entry name" value="Tetratricopeptide repeat domain"/>
    <property type="match status" value="1"/>
</dbReference>
<evidence type="ECO:0000259" key="11">
    <source>
        <dbReference type="PROSITE" id="PS50865"/>
    </source>
</evidence>
<dbReference type="Gene3D" id="2.170.270.10">
    <property type="entry name" value="SET domain"/>
    <property type="match status" value="1"/>
</dbReference>
<dbReference type="Pfam" id="PF00856">
    <property type="entry name" value="SET"/>
    <property type="match status" value="1"/>
</dbReference>
<evidence type="ECO:0000256" key="1">
    <source>
        <dbReference type="ARBA" id="ARBA00012182"/>
    </source>
</evidence>